<dbReference type="KEGG" id="vg:18559523"/>
<proteinExistence type="predicted"/>
<name>G1JWB9_9CAUD</name>
<dbReference type="GeneID" id="18559523"/>
<evidence type="ECO:0000313" key="3">
    <source>
        <dbReference type="Proteomes" id="UP000000694"/>
    </source>
</evidence>
<dbReference type="EMBL" id="JN412589">
    <property type="protein sequence ID" value="AEL97917.1"/>
    <property type="molecule type" value="Genomic_DNA"/>
</dbReference>
<dbReference type="RefSeq" id="YP_009012148.1">
    <property type="nucleotide sequence ID" value="NC_023691.1"/>
</dbReference>
<protein>
    <submittedName>
        <fullName evidence="2">Portal protein</fullName>
    </submittedName>
</protein>
<dbReference type="OrthoDB" id="7103at10239"/>
<dbReference type="Proteomes" id="UP000000694">
    <property type="component" value="Segment"/>
</dbReference>
<feature type="region of interest" description="Disordered" evidence="1">
    <location>
        <begin position="513"/>
        <end position="543"/>
    </location>
</feature>
<organism evidence="2 3">
    <name type="scientific">Mycobacterium phage Patience</name>
    <dbReference type="NCBI Taxonomy" id="1074308"/>
    <lineage>
        <taxon>Viruses</taxon>
        <taxon>Duplodnaviria</taxon>
        <taxon>Heunggongvirae</taxon>
        <taxon>Uroviricota</taxon>
        <taxon>Caudoviricetes</taxon>
        <taxon>Patiencevirus</taxon>
        <taxon>Patiencevirus patience</taxon>
    </lineage>
</organism>
<evidence type="ECO:0000313" key="2">
    <source>
        <dbReference type="EMBL" id="AEL97917.1"/>
    </source>
</evidence>
<gene>
    <name evidence="2" type="primary">8</name>
    <name evidence="2" type="ORF">PATIENCE_8</name>
</gene>
<sequence>MSYNKKQYAAALDFIASKNDNVTNVDDQRRIAAYDLYESIYTNSTVDLKIVLRGDDQTPILMPSGQKIIEATHRFLGLNVGYFVDEGGDEGTRQLVDQWWEDFFKREAFPAKFTSNKRWGLIRGDAAFYVYASDTKGPGRRISIVELDPRQLFEIEVDGEVIGVHIVEDVQDFREPDKPEKRIARRRTFRKRYLPDGTPGGISSELTFWELGKWDDRDPVSEEKMERVTGPEAQLREEPEYMLPPTIMQLPVYKWRNKPPQNSTWGHSQLSGLETLLYAINQTLSDEDATIVFQGLGMYVTTSGPPRDPQTGEVTDWNIGPKQIIEIGNEQKFERVTGVTDMTPFTQHMDTIDKGMSEASGTPEIAIGRVDVSVAESGISLQMQLAPLLAQNSEKELEIITVLDQMFHDITTMWLPAYEPELFGNAEVMAEINVVCLFDDPMPKNRDAEIQEVVLLDSSNLILKSMAVAKLRKLGWQFPTVDAFGNPLTDDDIAAMLIQQQAALAAAMDPFSASLAGGNPEETSDQSEGNTPDDQTIDLGVTG</sequence>
<accession>G1JWB9</accession>
<reference evidence="2 3" key="1">
    <citation type="journal article" date="2012" name="J. Virol.">
        <title>Complete Genome Sequences of 138 Mycobacteriophages.</title>
        <authorList>
            <consortium name="the Science Education Alliance Phage Hunters Advancing Genomics and Evolutionary Science Program"/>
            <consortium name="the KwaZulu-Natal Research Institute for Tuberculosis and HIV Mycobacterial Genetics Course Students"/>
            <consortium name="the Phage Hunters Integrating Research and Education Program"/>
            <person name="Hatfull G.F."/>
        </authorList>
    </citation>
    <scope>NUCLEOTIDE SEQUENCE [LARGE SCALE GENOMIC DNA]</scope>
</reference>
<evidence type="ECO:0000256" key="1">
    <source>
        <dbReference type="SAM" id="MobiDB-lite"/>
    </source>
</evidence>
<keyword evidence="3" id="KW-1185">Reference proteome</keyword>